<feature type="region of interest" description="Disordered" evidence="1">
    <location>
        <begin position="77"/>
        <end position="99"/>
    </location>
</feature>
<feature type="region of interest" description="Disordered" evidence="1">
    <location>
        <begin position="118"/>
        <end position="169"/>
    </location>
</feature>
<evidence type="ECO:0000256" key="1">
    <source>
        <dbReference type="SAM" id="MobiDB-lite"/>
    </source>
</evidence>
<sequence length="169" mass="18616">MENSRHFRSDRIGVCTGQGGTVVQEPGHTTSQRTGKRLVVQQLTECTQGERSFHGRAVRGQNARTAVARVLGEHPGQFRAPAADRGADKDTTPFSGLAISKRPVQESYVPISFEKHLNLPPKNRTEIPNRRSPTSIRIGPPLKRVQFPSAIHQTTTGRPFLRPGPGQRP</sequence>
<dbReference type="AlphaFoldDB" id="A0A9W6PBJ9"/>
<comment type="caution">
    <text evidence="2">The sequence shown here is derived from an EMBL/GenBank/DDBJ whole genome shotgun (WGS) entry which is preliminary data.</text>
</comment>
<feature type="region of interest" description="Disordered" evidence="1">
    <location>
        <begin position="1"/>
        <end position="20"/>
    </location>
</feature>
<reference evidence="2" key="1">
    <citation type="submission" date="2023-02" db="EMBL/GenBank/DDBJ databases">
        <title>Nocardiopsis ansamitocini NBRC 112285.</title>
        <authorList>
            <person name="Ichikawa N."/>
            <person name="Sato H."/>
            <person name="Tonouchi N."/>
        </authorList>
    </citation>
    <scope>NUCLEOTIDE SEQUENCE</scope>
    <source>
        <strain evidence="2">NBRC 112285</strain>
    </source>
</reference>
<gene>
    <name evidence="2" type="ORF">Nans01_48840</name>
</gene>
<proteinExistence type="predicted"/>
<dbReference type="EMBL" id="BSQG01000020">
    <property type="protein sequence ID" value="GLU50533.1"/>
    <property type="molecule type" value="Genomic_DNA"/>
</dbReference>
<evidence type="ECO:0000313" key="3">
    <source>
        <dbReference type="Proteomes" id="UP001165092"/>
    </source>
</evidence>
<feature type="compositionally biased region" description="Basic and acidic residues" evidence="1">
    <location>
        <begin position="1"/>
        <end position="11"/>
    </location>
</feature>
<accession>A0A9W6PBJ9</accession>
<dbReference type="Proteomes" id="UP001165092">
    <property type="component" value="Unassembled WGS sequence"/>
</dbReference>
<feature type="compositionally biased region" description="Basic and acidic residues" evidence="1">
    <location>
        <begin position="118"/>
        <end position="129"/>
    </location>
</feature>
<evidence type="ECO:0000313" key="2">
    <source>
        <dbReference type="EMBL" id="GLU50533.1"/>
    </source>
</evidence>
<organism evidence="2 3">
    <name type="scientific">Nocardiopsis ansamitocini</name>
    <dbReference type="NCBI Taxonomy" id="1670832"/>
    <lineage>
        <taxon>Bacteria</taxon>
        <taxon>Bacillati</taxon>
        <taxon>Actinomycetota</taxon>
        <taxon>Actinomycetes</taxon>
        <taxon>Streptosporangiales</taxon>
        <taxon>Nocardiopsidaceae</taxon>
        <taxon>Nocardiopsis</taxon>
    </lineage>
</organism>
<protein>
    <submittedName>
        <fullName evidence="2">Uncharacterized protein</fullName>
    </submittedName>
</protein>
<name>A0A9W6PBJ9_9ACTN</name>
<keyword evidence="3" id="KW-1185">Reference proteome</keyword>